<dbReference type="Proteomes" id="UP000092634">
    <property type="component" value="Unassembled WGS sequence"/>
</dbReference>
<sequence length="168" mass="18101">MAFAERNRQDCVLVRRRAAQLGLGDGRIQALHLVAQHQVDRLAAGTADVINDAVKYQAEVGARPAWVASPCLDGTVAPHIEQPAIKRAIAVVQLDVAARQASFTRQADLFREGKATGGQWQILGVGRHLGRAGDVRPRGDKARHLTAGHVHLGLDQHHADGGRALQPF</sequence>
<dbReference type="AlphaFoldDB" id="A0A1E8PTS9"/>
<name>A0A1E8PTS9_9BURK</name>
<comment type="caution">
    <text evidence="1">The sequence shown here is derived from an EMBL/GenBank/DDBJ whole genome shotgun (WGS) entry which is preliminary data.</text>
</comment>
<protein>
    <submittedName>
        <fullName evidence="1">Uncharacterized protein</fullName>
    </submittedName>
</protein>
<evidence type="ECO:0000313" key="1">
    <source>
        <dbReference type="EMBL" id="OFJ49606.1"/>
    </source>
</evidence>
<gene>
    <name evidence="1" type="ORF">BA896_012745</name>
</gene>
<organism evidence="1 2">
    <name type="scientific">Janthinobacterium lividum</name>
    <dbReference type="NCBI Taxonomy" id="29581"/>
    <lineage>
        <taxon>Bacteria</taxon>
        <taxon>Pseudomonadati</taxon>
        <taxon>Pseudomonadota</taxon>
        <taxon>Betaproteobacteria</taxon>
        <taxon>Burkholderiales</taxon>
        <taxon>Oxalobacteraceae</taxon>
        <taxon>Janthinobacterium</taxon>
    </lineage>
</organism>
<evidence type="ECO:0000313" key="2">
    <source>
        <dbReference type="Proteomes" id="UP000092634"/>
    </source>
</evidence>
<dbReference type="EMBL" id="MAQB02000001">
    <property type="protein sequence ID" value="OFJ49606.1"/>
    <property type="molecule type" value="Genomic_DNA"/>
</dbReference>
<reference evidence="1 2" key="1">
    <citation type="submission" date="2016-10" db="EMBL/GenBank/DDBJ databases">
        <title>Updated version of Genome Assembly of Janthinobacterium lividum ERGS5:01.</title>
        <authorList>
            <person name="Kumar R."/>
            <person name="Acharya V."/>
            <person name="Singh D."/>
        </authorList>
    </citation>
    <scope>NUCLEOTIDE SEQUENCE [LARGE SCALE GENOMIC DNA]</scope>
    <source>
        <strain evidence="1 2">ERGS5:01</strain>
    </source>
</reference>
<accession>A0A1E8PTS9</accession>
<proteinExistence type="predicted"/>